<dbReference type="EMBL" id="JAGGLM010000027">
    <property type="protein sequence ID" value="MBP2033986.1"/>
    <property type="molecule type" value="Genomic_DNA"/>
</dbReference>
<dbReference type="SUPFAM" id="SSF53098">
    <property type="entry name" value="Ribonuclease H-like"/>
    <property type="match status" value="1"/>
</dbReference>
<evidence type="ECO:0000313" key="3">
    <source>
        <dbReference type="Proteomes" id="UP001519307"/>
    </source>
</evidence>
<dbReference type="InterPro" id="IPR009057">
    <property type="entry name" value="Homeodomain-like_sf"/>
</dbReference>
<name>A0ABS4KWU8_9CLOT</name>
<dbReference type="PROSITE" id="PS50994">
    <property type="entry name" value="INTEGRASE"/>
    <property type="match status" value="1"/>
</dbReference>
<dbReference type="PANTHER" id="PTHR35004:SF6">
    <property type="entry name" value="TRANSPOSASE"/>
    <property type="match status" value="1"/>
</dbReference>
<dbReference type="Gene3D" id="3.30.420.10">
    <property type="entry name" value="Ribonuclease H-like superfamily/Ribonuclease H"/>
    <property type="match status" value="1"/>
</dbReference>
<dbReference type="Proteomes" id="UP001519307">
    <property type="component" value="Unassembled WGS sequence"/>
</dbReference>
<comment type="caution">
    <text evidence="2">The sequence shown here is derived from an EMBL/GenBank/DDBJ whole genome shotgun (WGS) entry which is preliminary data.</text>
</comment>
<gene>
    <name evidence="2" type="ORF">J2Z42_002703</name>
</gene>
<accession>A0ABS4KWU8</accession>
<dbReference type="InterPro" id="IPR001584">
    <property type="entry name" value="Integrase_cat-core"/>
</dbReference>
<sequence length="271" mass="31218">MIDKKLQDIALFRFSLIASVVNETYEASSISQYFREIAAKTHTLPDDTPVRYSSGAIKKWYLDYKNKGFDALIPKTRKDLGKPRNLSLDAIKKIHELKEHYPYITETLVYTKLIEEGYIKASTTSKATVLRYIRENNLKRNQIAPIDRKAYEMEFANDCWQSDTSHGPVIKVNGQKRQTYLITFLDDASRLILHGELFFNDNAVNMQSVFKKSISKYGIPKRLFVDNGKTYKNDQLGLIRASIGTDLIHTKAYSPESKGKIERSFRTIKDN</sequence>
<evidence type="ECO:0000259" key="1">
    <source>
        <dbReference type="PROSITE" id="PS50994"/>
    </source>
</evidence>
<reference evidence="2 3" key="1">
    <citation type="submission" date="2021-03" db="EMBL/GenBank/DDBJ databases">
        <title>Genomic Encyclopedia of Type Strains, Phase IV (KMG-IV): sequencing the most valuable type-strain genomes for metagenomic binning, comparative biology and taxonomic classification.</title>
        <authorList>
            <person name="Goeker M."/>
        </authorList>
    </citation>
    <scope>NUCLEOTIDE SEQUENCE [LARGE SCALE GENOMIC DNA]</scope>
    <source>
        <strain evidence="2 3">DSM 28783</strain>
    </source>
</reference>
<proteinExistence type="predicted"/>
<dbReference type="PANTHER" id="PTHR35004">
    <property type="entry name" value="TRANSPOSASE RV3428C-RELATED"/>
    <property type="match status" value="1"/>
</dbReference>
<dbReference type="SUPFAM" id="SSF46689">
    <property type="entry name" value="Homeodomain-like"/>
    <property type="match status" value="1"/>
</dbReference>
<feature type="domain" description="Integrase catalytic" evidence="1">
    <location>
        <begin position="141"/>
        <end position="271"/>
    </location>
</feature>
<evidence type="ECO:0000313" key="2">
    <source>
        <dbReference type="EMBL" id="MBP2033986.1"/>
    </source>
</evidence>
<dbReference type="InterPro" id="IPR012337">
    <property type="entry name" value="RNaseH-like_sf"/>
</dbReference>
<organism evidence="2 3">
    <name type="scientific">Clostridium algifaecis</name>
    <dbReference type="NCBI Taxonomy" id="1472040"/>
    <lineage>
        <taxon>Bacteria</taxon>
        <taxon>Bacillati</taxon>
        <taxon>Bacillota</taxon>
        <taxon>Clostridia</taxon>
        <taxon>Eubacteriales</taxon>
        <taxon>Clostridiaceae</taxon>
        <taxon>Clostridium</taxon>
    </lineage>
</organism>
<keyword evidence="3" id="KW-1185">Reference proteome</keyword>
<dbReference type="Pfam" id="PF00665">
    <property type="entry name" value="rve"/>
    <property type="match status" value="1"/>
</dbReference>
<dbReference type="RefSeq" id="WP_209703223.1">
    <property type="nucleotide sequence ID" value="NZ_JAGGLM010000027.1"/>
</dbReference>
<dbReference type="InterPro" id="IPR036397">
    <property type="entry name" value="RNaseH_sf"/>
</dbReference>
<protein>
    <recommendedName>
        <fullName evidence="1">Integrase catalytic domain-containing protein</fullName>
    </recommendedName>
</protein>